<accession>A0A834N1P5</accession>
<name>A0A834N1P5_VESGE</name>
<keyword evidence="2" id="KW-1185">Reference proteome</keyword>
<proteinExistence type="predicted"/>
<reference evidence="1" key="1">
    <citation type="journal article" date="2020" name="G3 (Bethesda)">
        <title>High-Quality Assemblies for Three Invasive Social Wasps from the &lt;i&gt;Vespula&lt;/i&gt; Genus.</title>
        <authorList>
            <person name="Harrop T.W.R."/>
            <person name="Guhlin J."/>
            <person name="McLaughlin G.M."/>
            <person name="Permina E."/>
            <person name="Stockwell P."/>
            <person name="Gilligan J."/>
            <person name="Le Lec M.F."/>
            <person name="Gruber M.A.M."/>
            <person name="Quinn O."/>
            <person name="Lovegrove M."/>
            <person name="Duncan E.J."/>
            <person name="Remnant E.J."/>
            <person name="Van Eeckhoven J."/>
            <person name="Graham B."/>
            <person name="Knapp R.A."/>
            <person name="Langford K.W."/>
            <person name="Kronenberg Z."/>
            <person name="Press M.O."/>
            <person name="Eacker S.M."/>
            <person name="Wilson-Rankin E.E."/>
            <person name="Purcell J."/>
            <person name="Lester P.J."/>
            <person name="Dearden P.K."/>
        </authorList>
    </citation>
    <scope>NUCLEOTIDE SEQUENCE</scope>
    <source>
        <strain evidence="1">Linc-1</strain>
    </source>
</reference>
<organism evidence="1 2">
    <name type="scientific">Vespula germanica</name>
    <name type="common">German yellow jacket</name>
    <name type="synonym">Paravespula germanica</name>
    <dbReference type="NCBI Taxonomy" id="30212"/>
    <lineage>
        <taxon>Eukaryota</taxon>
        <taxon>Metazoa</taxon>
        <taxon>Ecdysozoa</taxon>
        <taxon>Arthropoda</taxon>
        <taxon>Hexapoda</taxon>
        <taxon>Insecta</taxon>
        <taxon>Pterygota</taxon>
        <taxon>Neoptera</taxon>
        <taxon>Endopterygota</taxon>
        <taxon>Hymenoptera</taxon>
        <taxon>Apocrita</taxon>
        <taxon>Aculeata</taxon>
        <taxon>Vespoidea</taxon>
        <taxon>Vespidae</taxon>
        <taxon>Vespinae</taxon>
        <taxon>Vespula</taxon>
    </lineage>
</organism>
<gene>
    <name evidence="1" type="ORF">HZH68_010224</name>
</gene>
<sequence>MDSLALIKKKNAEENLSFARFRDRGKTTARPVQSEDCGLEVEKPAAGALRLAHRRLVELSTSEDKIEEGNSDLHWRPPTPSRLTFHSSLLLPCPMA</sequence>
<evidence type="ECO:0000313" key="1">
    <source>
        <dbReference type="EMBL" id="KAF7393405.1"/>
    </source>
</evidence>
<protein>
    <submittedName>
        <fullName evidence="1">Uncharacterized protein</fullName>
    </submittedName>
</protein>
<evidence type="ECO:0000313" key="2">
    <source>
        <dbReference type="Proteomes" id="UP000617340"/>
    </source>
</evidence>
<dbReference type="EMBL" id="JACSDZ010000010">
    <property type="protein sequence ID" value="KAF7393405.1"/>
    <property type="molecule type" value="Genomic_DNA"/>
</dbReference>
<dbReference type="Proteomes" id="UP000617340">
    <property type="component" value="Unassembled WGS sequence"/>
</dbReference>
<comment type="caution">
    <text evidence="1">The sequence shown here is derived from an EMBL/GenBank/DDBJ whole genome shotgun (WGS) entry which is preliminary data.</text>
</comment>
<dbReference type="AlphaFoldDB" id="A0A834N1P5"/>